<dbReference type="FunFam" id="3.40.140.10:FF:000008">
    <property type="entry name" value="Cytidine deaminase"/>
    <property type="match status" value="1"/>
</dbReference>
<evidence type="ECO:0000256" key="8">
    <source>
        <dbReference type="ARBA" id="ARBA00032005"/>
    </source>
</evidence>
<dbReference type="GO" id="GO:0055086">
    <property type="term" value="P:nucleobase-containing small molecule metabolic process"/>
    <property type="evidence" value="ECO:0007669"/>
    <property type="project" value="UniProtKB-ARBA"/>
</dbReference>
<keyword evidence="7 12" id="KW-0862">Zinc</keyword>
<evidence type="ECO:0000256" key="4">
    <source>
        <dbReference type="ARBA" id="ARBA00012783"/>
    </source>
</evidence>
<dbReference type="GO" id="GO:0042802">
    <property type="term" value="F:identical protein binding"/>
    <property type="evidence" value="ECO:0007669"/>
    <property type="project" value="UniProtKB-ARBA"/>
</dbReference>
<dbReference type="Gene3D" id="3.40.140.10">
    <property type="entry name" value="Cytidine Deaminase, domain 2"/>
    <property type="match status" value="1"/>
</dbReference>
<evidence type="ECO:0000256" key="9">
    <source>
        <dbReference type="ARBA" id="ARBA00049558"/>
    </source>
</evidence>
<evidence type="ECO:0000256" key="3">
    <source>
        <dbReference type="ARBA" id="ARBA00006576"/>
    </source>
</evidence>
<reference evidence="14 15" key="1">
    <citation type="submission" date="2017-02" db="EMBL/GenBank/DDBJ databases">
        <title>isolation and characterization of a novel temperate virus Aeropyrum globular virus 1 infecting hyperthermophilic archaeon Aeropyrum.</title>
        <authorList>
            <person name="Yumiya M."/>
            <person name="Yoshida T."/>
            <person name="Sako Y."/>
        </authorList>
    </citation>
    <scope>NUCLEOTIDE SEQUENCE [LARGE SCALE GENOMIC DNA]</scope>
    <source>
        <strain evidence="14 15">YK1-12-2013</strain>
    </source>
</reference>
<dbReference type="PANTHER" id="PTHR11644">
    <property type="entry name" value="CYTIDINE DEAMINASE"/>
    <property type="match status" value="1"/>
</dbReference>
<feature type="domain" description="CMP/dCMP-type deaminase" evidence="13">
    <location>
        <begin position="4"/>
        <end position="132"/>
    </location>
</feature>
<feature type="binding site" evidence="11">
    <location>
        <begin position="45"/>
        <end position="51"/>
    </location>
    <ligand>
        <name>substrate</name>
    </ligand>
</feature>
<evidence type="ECO:0000256" key="2">
    <source>
        <dbReference type="ARBA" id="ARBA00003949"/>
    </source>
</evidence>
<dbReference type="GO" id="GO:0004126">
    <property type="term" value="F:cytidine deaminase activity"/>
    <property type="evidence" value="ECO:0007669"/>
    <property type="project" value="UniProtKB-EC"/>
</dbReference>
<dbReference type="Proteomes" id="UP000291213">
    <property type="component" value="Unassembled WGS sequence"/>
</dbReference>
<dbReference type="PANTHER" id="PTHR11644:SF2">
    <property type="entry name" value="CYTIDINE DEAMINASE"/>
    <property type="match status" value="1"/>
</dbReference>
<dbReference type="EMBL" id="BDMD01000065">
    <property type="protein sequence ID" value="GBF09417.1"/>
    <property type="molecule type" value="Genomic_DNA"/>
</dbReference>
<dbReference type="RefSeq" id="WP_131160392.1">
    <property type="nucleotide sequence ID" value="NZ_BDMD01000065.1"/>
</dbReference>
<evidence type="ECO:0000259" key="13">
    <source>
        <dbReference type="PROSITE" id="PS51747"/>
    </source>
</evidence>
<dbReference type="EC" id="3.5.4.5" evidence="4"/>
<evidence type="ECO:0000256" key="11">
    <source>
        <dbReference type="PIRSR" id="PIRSR606262-2"/>
    </source>
</evidence>
<evidence type="ECO:0000256" key="10">
    <source>
        <dbReference type="PIRSR" id="PIRSR606262-1"/>
    </source>
</evidence>
<proteinExistence type="inferred from homology"/>
<dbReference type="InterPro" id="IPR050202">
    <property type="entry name" value="Cyt/Deoxycyt_deaminase"/>
</dbReference>
<keyword evidence="5 12" id="KW-0479">Metal-binding</keyword>
<comment type="caution">
    <text evidence="14">The sequence shown here is derived from an EMBL/GenBank/DDBJ whole genome shotgun (WGS) entry which is preliminary data.</text>
</comment>
<dbReference type="Pfam" id="PF00383">
    <property type="entry name" value="dCMP_cyt_deam_1"/>
    <property type="match status" value="1"/>
</dbReference>
<comment type="catalytic activity">
    <reaction evidence="9">
        <text>cytidine + H2O + H(+) = uridine + NH4(+)</text>
        <dbReference type="Rhea" id="RHEA:16069"/>
        <dbReference type="ChEBI" id="CHEBI:15377"/>
        <dbReference type="ChEBI" id="CHEBI:15378"/>
        <dbReference type="ChEBI" id="CHEBI:16704"/>
        <dbReference type="ChEBI" id="CHEBI:17562"/>
        <dbReference type="ChEBI" id="CHEBI:28938"/>
        <dbReference type="EC" id="3.5.4.5"/>
    </reaction>
</comment>
<evidence type="ECO:0000313" key="14">
    <source>
        <dbReference type="EMBL" id="GBF09417.1"/>
    </source>
</evidence>
<evidence type="ECO:0000256" key="12">
    <source>
        <dbReference type="PIRSR" id="PIRSR606262-3"/>
    </source>
</evidence>
<evidence type="ECO:0000313" key="15">
    <source>
        <dbReference type="Proteomes" id="UP000291213"/>
    </source>
</evidence>
<accession>A0A401HAI5</accession>
<protein>
    <recommendedName>
        <fullName evidence="4">cytidine deaminase</fullName>
        <ecNumber evidence="4">3.5.4.5</ecNumber>
    </recommendedName>
    <alternativeName>
        <fullName evidence="8">Cytidine aminohydrolase</fullName>
    </alternativeName>
</protein>
<evidence type="ECO:0000256" key="5">
    <source>
        <dbReference type="ARBA" id="ARBA00022723"/>
    </source>
</evidence>
<feature type="binding site" evidence="12">
    <location>
        <position position="90"/>
    </location>
    <ligand>
        <name>Zn(2+)</name>
        <dbReference type="ChEBI" id="CHEBI:29105"/>
        <note>catalytic</note>
    </ligand>
</feature>
<dbReference type="OrthoDB" id="39143at2157"/>
<comment type="function">
    <text evidence="2">This enzyme scavenges exogenous and endogenous cytidine and 2'-deoxycytidine for UMP synthesis.</text>
</comment>
<evidence type="ECO:0000256" key="1">
    <source>
        <dbReference type="ARBA" id="ARBA00001947"/>
    </source>
</evidence>
<dbReference type="PROSITE" id="PS00903">
    <property type="entry name" value="CYT_DCMP_DEAMINASES_1"/>
    <property type="match status" value="1"/>
</dbReference>
<feature type="binding site" evidence="12">
    <location>
        <position position="93"/>
    </location>
    <ligand>
        <name>Zn(2+)</name>
        <dbReference type="ChEBI" id="CHEBI:29105"/>
        <note>catalytic</note>
    </ligand>
</feature>
<dbReference type="GO" id="GO:0005829">
    <property type="term" value="C:cytosol"/>
    <property type="evidence" value="ECO:0007669"/>
    <property type="project" value="TreeGrafter"/>
</dbReference>
<dbReference type="InterPro" id="IPR006262">
    <property type="entry name" value="Cyt_deam_tetra"/>
</dbReference>
<sequence length="136" mass="14421">MEAGAPEDLVGAAVEQAGRAYAPYSRFRVGAAVRTSDGRVYGGCNVENSSYGLTVCAERTAVFKAVSEGSRGVVEVAVYAADSDEPVPPCGACLQVLSEFARGDPRVYMISRTGRIRVARLSQLLPMAFRLRGETG</sequence>
<gene>
    <name evidence="14" type="ORF">apy_11420</name>
</gene>
<dbReference type="SUPFAM" id="SSF53927">
    <property type="entry name" value="Cytidine deaminase-like"/>
    <property type="match status" value="1"/>
</dbReference>
<evidence type="ECO:0000256" key="6">
    <source>
        <dbReference type="ARBA" id="ARBA00022801"/>
    </source>
</evidence>
<dbReference type="InterPro" id="IPR016193">
    <property type="entry name" value="Cytidine_deaminase-like"/>
</dbReference>
<name>A0A401HAI5_AERPX</name>
<dbReference type="NCBIfam" id="TIGR01354">
    <property type="entry name" value="cyt_deam_tetra"/>
    <property type="match status" value="1"/>
</dbReference>
<feature type="active site" description="Proton donor" evidence="10">
    <location>
        <position position="58"/>
    </location>
</feature>
<dbReference type="AlphaFoldDB" id="A0A401HAI5"/>
<dbReference type="PROSITE" id="PS51747">
    <property type="entry name" value="CYT_DCMP_DEAMINASES_2"/>
    <property type="match status" value="1"/>
</dbReference>
<organism evidence="14 15">
    <name type="scientific">Aeropyrum pernix</name>
    <dbReference type="NCBI Taxonomy" id="56636"/>
    <lineage>
        <taxon>Archaea</taxon>
        <taxon>Thermoproteota</taxon>
        <taxon>Thermoprotei</taxon>
        <taxon>Desulfurococcales</taxon>
        <taxon>Desulfurococcaceae</taxon>
        <taxon>Aeropyrum</taxon>
    </lineage>
</organism>
<dbReference type="CDD" id="cd01283">
    <property type="entry name" value="cytidine_deaminase"/>
    <property type="match status" value="1"/>
</dbReference>
<evidence type="ECO:0000256" key="7">
    <source>
        <dbReference type="ARBA" id="ARBA00022833"/>
    </source>
</evidence>
<dbReference type="InterPro" id="IPR002125">
    <property type="entry name" value="CMP_dCMP_dom"/>
</dbReference>
<feature type="binding site" evidence="12">
    <location>
        <position position="56"/>
    </location>
    <ligand>
        <name>Zn(2+)</name>
        <dbReference type="ChEBI" id="CHEBI:29105"/>
        <note>catalytic</note>
    </ligand>
</feature>
<comment type="cofactor">
    <cofactor evidence="1 12">
        <name>Zn(2+)</name>
        <dbReference type="ChEBI" id="CHEBI:29105"/>
    </cofactor>
</comment>
<keyword evidence="6" id="KW-0378">Hydrolase</keyword>
<dbReference type="NCBIfam" id="NF004064">
    <property type="entry name" value="PRK05578.1"/>
    <property type="match status" value="1"/>
</dbReference>
<comment type="similarity">
    <text evidence="3">Belongs to the cytidine and deoxycytidylate deaminase family.</text>
</comment>
<dbReference type="GO" id="GO:0008270">
    <property type="term" value="F:zinc ion binding"/>
    <property type="evidence" value="ECO:0007669"/>
    <property type="project" value="InterPro"/>
</dbReference>
<dbReference type="GO" id="GO:0072527">
    <property type="term" value="P:pyrimidine-containing compound metabolic process"/>
    <property type="evidence" value="ECO:0007669"/>
    <property type="project" value="UniProtKB-ARBA"/>
</dbReference>
<dbReference type="InterPro" id="IPR016192">
    <property type="entry name" value="APOBEC/CMP_deaminase_Zn-bd"/>
</dbReference>